<sequence length="281" mass="33294">MISLINSIEYEKPNTFILIDGSYFCFYRYHSIMRWWKNAYPENELIDPFLNETFVEKFKKTFVDNVKNIIKNLNINNDEKPFMIVGKDCKRESIWRNEIFDKYKGTRKTDDKFMGGPFFKMVYEDKLFQQGGVRYILKHPKLEADDCLAISGKYILEKYPNSKIYIITSDKDYLQLANPRLRIFNLSYKEISEKTLGGSAEVDLFCKIVMGDISDNIPSVLNKCGPKTALKCYNNKEYFDERMKKENAYDKFELNRKIIDFNYIPQHLIDEFMNTDSDCFA</sequence>
<dbReference type="SMART" id="SM00475">
    <property type="entry name" value="53EXOc"/>
    <property type="match status" value="1"/>
</dbReference>
<protein>
    <recommendedName>
        <fullName evidence="3">5'-3' exonuclease domain-containing protein</fullName>
    </recommendedName>
</protein>
<dbReference type="GO" id="GO:0033567">
    <property type="term" value="P:DNA replication, Okazaki fragment processing"/>
    <property type="evidence" value="ECO:0007669"/>
    <property type="project" value="InterPro"/>
</dbReference>
<dbReference type="PANTHER" id="PTHR42646:SF2">
    <property type="entry name" value="5'-3' EXONUCLEASE FAMILY PROTEIN"/>
    <property type="match status" value="1"/>
</dbReference>
<dbReference type="SUPFAM" id="SSF47807">
    <property type="entry name" value="5' to 3' exonuclease, C-terminal subdomain"/>
    <property type="match status" value="1"/>
</dbReference>
<evidence type="ECO:0000313" key="4">
    <source>
        <dbReference type="EMBL" id="QHT12639.1"/>
    </source>
</evidence>
<name>A0A6C0D9K9_9ZZZZ</name>
<dbReference type="InterPro" id="IPR029060">
    <property type="entry name" value="PIN-like_dom_sf"/>
</dbReference>
<dbReference type="Gene3D" id="1.10.150.20">
    <property type="entry name" value="5' to 3' exonuclease, C-terminal subdomain"/>
    <property type="match status" value="1"/>
</dbReference>
<evidence type="ECO:0000256" key="1">
    <source>
        <dbReference type="ARBA" id="ARBA00022722"/>
    </source>
</evidence>
<evidence type="ECO:0000259" key="3">
    <source>
        <dbReference type="SMART" id="SM00475"/>
    </source>
</evidence>
<organism evidence="4">
    <name type="scientific">viral metagenome</name>
    <dbReference type="NCBI Taxonomy" id="1070528"/>
    <lineage>
        <taxon>unclassified sequences</taxon>
        <taxon>metagenomes</taxon>
        <taxon>organismal metagenomes</taxon>
    </lineage>
</organism>
<dbReference type="InterPro" id="IPR002421">
    <property type="entry name" value="5-3_exonuclease"/>
</dbReference>
<dbReference type="AlphaFoldDB" id="A0A6C0D9K9"/>
<proteinExistence type="predicted"/>
<accession>A0A6C0D9K9</accession>
<dbReference type="InterPro" id="IPR038969">
    <property type="entry name" value="FEN"/>
</dbReference>
<dbReference type="InterPro" id="IPR036279">
    <property type="entry name" value="5-3_exonuclease_C_sf"/>
</dbReference>
<dbReference type="Gene3D" id="3.40.50.1010">
    <property type="entry name" value="5'-nuclease"/>
    <property type="match status" value="1"/>
</dbReference>
<dbReference type="PANTHER" id="PTHR42646">
    <property type="entry name" value="FLAP ENDONUCLEASE XNI"/>
    <property type="match status" value="1"/>
</dbReference>
<dbReference type="InterPro" id="IPR020046">
    <property type="entry name" value="5-3_exonucl_a-hlix_arch_N"/>
</dbReference>
<evidence type="ECO:0000256" key="2">
    <source>
        <dbReference type="ARBA" id="ARBA00022801"/>
    </source>
</evidence>
<keyword evidence="2" id="KW-0378">Hydrolase</keyword>
<reference evidence="4" key="1">
    <citation type="journal article" date="2020" name="Nature">
        <title>Giant virus diversity and host interactions through global metagenomics.</title>
        <authorList>
            <person name="Schulz F."/>
            <person name="Roux S."/>
            <person name="Paez-Espino D."/>
            <person name="Jungbluth S."/>
            <person name="Walsh D.A."/>
            <person name="Denef V.J."/>
            <person name="McMahon K.D."/>
            <person name="Konstantinidis K.T."/>
            <person name="Eloe-Fadrosh E.A."/>
            <person name="Kyrpides N.C."/>
            <person name="Woyke T."/>
        </authorList>
    </citation>
    <scope>NUCLEOTIDE SEQUENCE</scope>
    <source>
        <strain evidence="4">GVMAG-M-3300023174-130</strain>
    </source>
</reference>
<dbReference type="GO" id="GO:0017108">
    <property type="term" value="F:5'-flap endonuclease activity"/>
    <property type="evidence" value="ECO:0007669"/>
    <property type="project" value="InterPro"/>
</dbReference>
<dbReference type="Pfam" id="PF02739">
    <property type="entry name" value="5_3_exonuc_N"/>
    <property type="match status" value="1"/>
</dbReference>
<dbReference type="GO" id="GO:0008409">
    <property type="term" value="F:5'-3' exonuclease activity"/>
    <property type="evidence" value="ECO:0007669"/>
    <property type="project" value="InterPro"/>
</dbReference>
<keyword evidence="1" id="KW-0540">Nuclease</keyword>
<feature type="domain" description="5'-3' exonuclease" evidence="3">
    <location>
        <begin position="12"/>
        <end position="281"/>
    </location>
</feature>
<dbReference type="EMBL" id="MN739549">
    <property type="protein sequence ID" value="QHT12639.1"/>
    <property type="molecule type" value="Genomic_DNA"/>
</dbReference>
<dbReference type="SUPFAM" id="SSF88723">
    <property type="entry name" value="PIN domain-like"/>
    <property type="match status" value="1"/>
</dbReference>
<dbReference type="GO" id="GO:0003677">
    <property type="term" value="F:DNA binding"/>
    <property type="evidence" value="ECO:0007669"/>
    <property type="project" value="InterPro"/>
</dbReference>